<dbReference type="OrthoDB" id="9797723at2"/>
<dbReference type="EMBL" id="CP002085">
    <property type="protein sequence ID" value="ADK85908.1"/>
    <property type="molecule type" value="Genomic_DNA"/>
</dbReference>
<dbReference type="SUPFAM" id="SSF143011">
    <property type="entry name" value="RelE-like"/>
    <property type="match status" value="1"/>
</dbReference>
<dbReference type="AlphaFoldDB" id="E1QK15"/>
<evidence type="ECO:0000313" key="2">
    <source>
        <dbReference type="Proteomes" id="UP000009047"/>
    </source>
</evidence>
<protein>
    <submittedName>
        <fullName evidence="1">Plasmid stabilization system</fullName>
    </submittedName>
</protein>
<dbReference type="Proteomes" id="UP000009047">
    <property type="component" value="Chromosome"/>
</dbReference>
<dbReference type="PANTHER" id="PTHR38813:SF1">
    <property type="entry name" value="TOXIN RELE1-RELATED"/>
    <property type="match status" value="1"/>
</dbReference>
<gene>
    <name evidence="1" type="ordered locus">Deba_2553</name>
</gene>
<dbReference type="Gene3D" id="3.30.2310.20">
    <property type="entry name" value="RelE-like"/>
    <property type="match status" value="1"/>
</dbReference>
<proteinExistence type="predicted"/>
<organism evidence="1 2">
    <name type="scientific">Desulfarculus baarsii (strain ATCC 33931 / DSM 2075 / LMG 7858 / VKM B-1802 / 2st14)</name>
    <dbReference type="NCBI Taxonomy" id="644282"/>
    <lineage>
        <taxon>Bacteria</taxon>
        <taxon>Pseudomonadati</taxon>
        <taxon>Thermodesulfobacteriota</taxon>
        <taxon>Desulfarculia</taxon>
        <taxon>Desulfarculales</taxon>
        <taxon>Desulfarculaceae</taxon>
        <taxon>Desulfarculus</taxon>
    </lineage>
</organism>
<dbReference type="STRING" id="644282.Deba_2553"/>
<reference evidence="1 2" key="1">
    <citation type="journal article" date="2010" name="Stand. Genomic Sci.">
        <title>Complete genome sequence of Desulfarculus baarsii type strain (2st14).</title>
        <authorList>
            <person name="Sun H."/>
            <person name="Spring S."/>
            <person name="Lapidus A."/>
            <person name="Davenport K."/>
            <person name="Del Rio T.G."/>
            <person name="Tice H."/>
            <person name="Nolan M."/>
            <person name="Copeland A."/>
            <person name="Cheng J.F."/>
            <person name="Lucas S."/>
            <person name="Tapia R."/>
            <person name="Goodwin L."/>
            <person name="Pitluck S."/>
            <person name="Ivanova N."/>
            <person name="Pagani I."/>
            <person name="Mavromatis K."/>
            <person name="Ovchinnikova G."/>
            <person name="Pati A."/>
            <person name="Chen A."/>
            <person name="Palaniappan K."/>
            <person name="Hauser L."/>
            <person name="Chang Y.J."/>
            <person name="Jeffries C.D."/>
            <person name="Detter J.C."/>
            <person name="Han C."/>
            <person name="Rohde M."/>
            <person name="Brambilla E."/>
            <person name="Goker M."/>
            <person name="Woyke T."/>
            <person name="Bristow J."/>
            <person name="Eisen J.A."/>
            <person name="Markowitz V."/>
            <person name="Hugenholtz P."/>
            <person name="Kyrpides N.C."/>
            <person name="Klenk H.P."/>
            <person name="Land M."/>
        </authorList>
    </citation>
    <scope>NUCLEOTIDE SEQUENCE [LARGE SCALE GENOMIC DNA]</scope>
    <source>
        <strain evidence="2">ATCC 33931 / DSM 2075 / LMG 7858 / VKM B-1802 / 2st14</strain>
    </source>
</reference>
<dbReference type="PANTHER" id="PTHR38813">
    <property type="match status" value="1"/>
</dbReference>
<dbReference type="RefSeq" id="WP_013259347.1">
    <property type="nucleotide sequence ID" value="NC_014365.1"/>
</dbReference>
<accession>E1QK15</accession>
<dbReference type="KEGG" id="dbr:Deba_2553"/>
<dbReference type="eggNOG" id="COG2026">
    <property type="taxonomic scope" value="Bacteria"/>
</dbReference>
<dbReference type="HOGENOM" id="CLU_155761_6_4_7"/>
<sequence>MAVIEWTRRAMKQLRQIAKAEQPVVYSAVDALRSWPDCRNVKALVGCDEYRLRVGRYRIIFSIHGERPRIVRIEEVKKRDERTY</sequence>
<evidence type="ECO:0000313" key="1">
    <source>
        <dbReference type="EMBL" id="ADK85908.1"/>
    </source>
</evidence>
<keyword evidence="2" id="KW-1185">Reference proteome</keyword>
<dbReference type="InterPro" id="IPR052747">
    <property type="entry name" value="TA_system_RelE_toxin"/>
</dbReference>
<dbReference type="InterPro" id="IPR035093">
    <property type="entry name" value="RelE/ParE_toxin_dom_sf"/>
</dbReference>
<name>E1QK15_DESB2</name>